<evidence type="ECO:0000313" key="10">
    <source>
        <dbReference type="Proteomes" id="UP000274131"/>
    </source>
</evidence>
<dbReference type="InterPro" id="IPR004170">
    <property type="entry name" value="WWE_dom"/>
</dbReference>
<dbReference type="PROSITE" id="PS00518">
    <property type="entry name" value="ZF_RING_1"/>
    <property type="match status" value="1"/>
</dbReference>
<evidence type="ECO:0000259" key="8">
    <source>
        <dbReference type="PROSITE" id="PS50918"/>
    </source>
</evidence>
<comment type="PTM">
    <text evidence="5">Ubiquitinated; autoubiquitinated.</text>
</comment>
<feature type="compositionally biased region" description="Polar residues" evidence="6">
    <location>
        <begin position="108"/>
        <end position="117"/>
    </location>
</feature>
<dbReference type="InterPro" id="IPR001841">
    <property type="entry name" value="Znf_RING"/>
</dbReference>
<dbReference type="AlphaFoldDB" id="A0A0N4UX02"/>
<evidence type="ECO:0000256" key="2">
    <source>
        <dbReference type="ARBA" id="ARBA00022771"/>
    </source>
</evidence>
<feature type="domain" description="RING-type" evidence="7">
    <location>
        <begin position="46"/>
        <end position="85"/>
    </location>
</feature>
<sequence length="228" mass="25849">MPHCGRRLRSSSVTEDTVPSKQLKVESQGAGRQENVKDEEVSSDLCSICYEDFNFKTTLPDCGHSFCFLCIKGVALRVGSCPLCRNPVQPSLFERPSFCSSDHASSSAQVREQNPQPRTLAGGESTNYEGEVKWLYRSRGRGWWRFEPRQERDLEAAYSAGERIFELIIAGFPYVIDFDIMREYRKDLPRSTLWERAIKRIVEDGSSKGKHVYVVGVAGVKQKRDVEG</sequence>
<dbReference type="GO" id="GO:0061630">
    <property type="term" value="F:ubiquitin protein ligase activity"/>
    <property type="evidence" value="ECO:0007669"/>
    <property type="project" value="UniProtKB-UniRule"/>
</dbReference>
<keyword evidence="1 5" id="KW-0479">Metal-binding</keyword>
<dbReference type="PROSITE" id="PS50089">
    <property type="entry name" value="ZF_RING_2"/>
    <property type="match status" value="1"/>
</dbReference>
<dbReference type="SUPFAM" id="SSF117839">
    <property type="entry name" value="WWE domain"/>
    <property type="match status" value="1"/>
</dbReference>
<dbReference type="Gene3D" id="3.30.720.50">
    <property type="match status" value="1"/>
</dbReference>
<evidence type="ECO:0000256" key="4">
    <source>
        <dbReference type="PROSITE-ProRule" id="PRU00175"/>
    </source>
</evidence>
<comment type="pathway">
    <text evidence="5">Protein modification; protein ubiquitination.</text>
</comment>
<dbReference type="GO" id="GO:0005829">
    <property type="term" value="C:cytosol"/>
    <property type="evidence" value="ECO:0007669"/>
    <property type="project" value="UniProtKB-SubCell"/>
</dbReference>
<dbReference type="WBParaSite" id="EVEC_0000204101-mRNA-1">
    <property type="protein sequence ID" value="EVEC_0000204101-mRNA-1"/>
    <property type="gene ID" value="EVEC_0000204101"/>
</dbReference>
<accession>A0A0N4UX02</accession>
<dbReference type="STRING" id="51028.A0A0N4UX02"/>
<evidence type="ECO:0000256" key="5">
    <source>
        <dbReference type="RuleBase" id="RU367115"/>
    </source>
</evidence>
<feature type="compositionally biased region" description="Polar residues" evidence="6">
    <location>
        <begin position="10"/>
        <end position="20"/>
    </location>
</feature>
<evidence type="ECO:0000313" key="9">
    <source>
        <dbReference type="EMBL" id="VDD86606.1"/>
    </source>
</evidence>
<dbReference type="GO" id="GO:0016055">
    <property type="term" value="P:Wnt signaling pathway"/>
    <property type="evidence" value="ECO:0007669"/>
    <property type="project" value="InterPro"/>
</dbReference>
<dbReference type="InterPro" id="IPR018123">
    <property type="entry name" value="WWE-dom_subgr"/>
</dbReference>
<dbReference type="Gene3D" id="3.30.40.10">
    <property type="entry name" value="Zinc/RING finger domain, C3HC4 (zinc finger)"/>
    <property type="match status" value="1"/>
</dbReference>
<evidence type="ECO:0000256" key="6">
    <source>
        <dbReference type="SAM" id="MobiDB-lite"/>
    </source>
</evidence>
<comment type="catalytic activity">
    <reaction evidence="5">
        <text>S-ubiquitinyl-[E2 ubiquitin-conjugating enzyme]-L-cysteine + [acceptor protein]-L-lysine = [E2 ubiquitin-conjugating enzyme]-L-cysteine + N(6)-ubiquitinyl-[acceptor protein]-L-lysine.</text>
        <dbReference type="EC" id="2.3.2.27"/>
    </reaction>
</comment>
<feature type="region of interest" description="Disordered" evidence="6">
    <location>
        <begin position="104"/>
        <end position="124"/>
    </location>
</feature>
<dbReference type="InterPro" id="IPR033509">
    <property type="entry name" value="RNF146"/>
</dbReference>
<organism evidence="11">
    <name type="scientific">Enterobius vermicularis</name>
    <name type="common">Human pinworm</name>
    <dbReference type="NCBI Taxonomy" id="51028"/>
    <lineage>
        <taxon>Eukaryota</taxon>
        <taxon>Metazoa</taxon>
        <taxon>Ecdysozoa</taxon>
        <taxon>Nematoda</taxon>
        <taxon>Chromadorea</taxon>
        <taxon>Rhabditida</taxon>
        <taxon>Spirurina</taxon>
        <taxon>Oxyuridomorpha</taxon>
        <taxon>Oxyuroidea</taxon>
        <taxon>Oxyuridae</taxon>
        <taxon>Enterobius</taxon>
    </lineage>
</organism>
<reference evidence="11" key="1">
    <citation type="submission" date="2017-02" db="UniProtKB">
        <authorList>
            <consortium name="WormBaseParasite"/>
        </authorList>
    </citation>
    <scope>IDENTIFICATION</scope>
</reference>
<comment type="domain">
    <text evidence="5">The WWE domain mediates non-covalent poly(ADP-ribose)-binding.</text>
</comment>
<comment type="subcellular location">
    <subcellularLocation>
        <location evidence="5">Cytoplasm</location>
        <location evidence="5">Cytosol</location>
    </subcellularLocation>
</comment>
<dbReference type="Proteomes" id="UP000274131">
    <property type="component" value="Unassembled WGS sequence"/>
</dbReference>
<dbReference type="Pfam" id="PF02825">
    <property type="entry name" value="WWE"/>
    <property type="match status" value="1"/>
</dbReference>
<dbReference type="PROSITE" id="PS50918">
    <property type="entry name" value="WWE"/>
    <property type="match status" value="1"/>
</dbReference>
<evidence type="ECO:0000259" key="7">
    <source>
        <dbReference type="PROSITE" id="PS50089"/>
    </source>
</evidence>
<dbReference type="InterPro" id="IPR037197">
    <property type="entry name" value="WWE_dom_sf"/>
</dbReference>
<dbReference type="SMART" id="SM00184">
    <property type="entry name" value="RING"/>
    <property type="match status" value="1"/>
</dbReference>
<dbReference type="OrthoDB" id="10065815at2759"/>
<keyword evidence="2 4" id="KW-0863">Zinc-finger</keyword>
<dbReference type="SUPFAM" id="SSF57850">
    <property type="entry name" value="RING/U-box"/>
    <property type="match status" value="1"/>
</dbReference>
<dbReference type="InterPro" id="IPR013083">
    <property type="entry name" value="Znf_RING/FYVE/PHD"/>
</dbReference>
<feature type="region of interest" description="Disordered" evidence="6">
    <location>
        <begin position="1"/>
        <end position="20"/>
    </location>
</feature>
<dbReference type="GO" id="GO:0005634">
    <property type="term" value="C:nucleus"/>
    <property type="evidence" value="ECO:0007669"/>
    <property type="project" value="TreeGrafter"/>
</dbReference>
<dbReference type="PANTHER" id="PTHR13417:SF2">
    <property type="entry name" value="E3 UBIQUITIN-PROTEIN LIGASE RNF146"/>
    <property type="match status" value="1"/>
</dbReference>
<feature type="domain" description="WWE" evidence="8">
    <location>
        <begin position="119"/>
        <end position="200"/>
    </location>
</feature>
<name>A0A0N4UX02_ENTVE</name>
<dbReference type="GO" id="GO:0051865">
    <property type="term" value="P:protein autoubiquitination"/>
    <property type="evidence" value="ECO:0007669"/>
    <property type="project" value="UniProtKB-UniRule"/>
</dbReference>
<dbReference type="GO" id="GO:0072572">
    <property type="term" value="F:poly-ADP-D-ribose binding"/>
    <property type="evidence" value="ECO:0007669"/>
    <property type="project" value="UniProtKB-UniRule"/>
</dbReference>
<evidence type="ECO:0000256" key="3">
    <source>
        <dbReference type="ARBA" id="ARBA00022833"/>
    </source>
</evidence>
<proteinExistence type="predicted"/>
<comment type="function">
    <text evidence="5">E3 ubiquitin-protein ligase that specifically binds poly-ADP-ribosylated proteins and mediates their ubiquitination and subsequent degradation.</text>
</comment>
<keyword evidence="5" id="KW-0963">Cytoplasm</keyword>
<keyword evidence="5" id="KW-0808">Transferase</keyword>
<protein>
    <recommendedName>
        <fullName evidence="5">E3 ubiquitin-protein ligase</fullName>
        <ecNumber evidence="5">2.3.2.27</ecNumber>
    </recommendedName>
</protein>
<dbReference type="InterPro" id="IPR017907">
    <property type="entry name" value="Znf_RING_CS"/>
</dbReference>
<dbReference type="GO" id="GO:0006511">
    <property type="term" value="P:ubiquitin-dependent protein catabolic process"/>
    <property type="evidence" value="ECO:0007669"/>
    <property type="project" value="UniProtKB-UniRule"/>
</dbReference>
<keyword evidence="5" id="KW-0833">Ubl conjugation pathway</keyword>
<reference evidence="9 10" key="2">
    <citation type="submission" date="2018-10" db="EMBL/GenBank/DDBJ databases">
        <authorList>
            <consortium name="Pathogen Informatics"/>
        </authorList>
    </citation>
    <scope>NUCLEOTIDE SEQUENCE [LARGE SCALE GENOMIC DNA]</scope>
</reference>
<dbReference type="EMBL" id="UXUI01007261">
    <property type="protein sequence ID" value="VDD86606.1"/>
    <property type="molecule type" value="Genomic_DNA"/>
</dbReference>
<dbReference type="GO" id="GO:0008270">
    <property type="term" value="F:zinc ion binding"/>
    <property type="evidence" value="ECO:0007669"/>
    <property type="project" value="UniProtKB-UniRule"/>
</dbReference>
<dbReference type="Pfam" id="PF13639">
    <property type="entry name" value="zf-RING_2"/>
    <property type="match status" value="1"/>
</dbReference>
<keyword evidence="3 5" id="KW-0862">Zinc</keyword>
<dbReference type="SMART" id="SM00678">
    <property type="entry name" value="WWE"/>
    <property type="match status" value="1"/>
</dbReference>
<evidence type="ECO:0000313" key="11">
    <source>
        <dbReference type="WBParaSite" id="EVEC_0000204101-mRNA-1"/>
    </source>
</evidence>
<gene>
    <name evidence="9" type="ORF">EVEC_LOCUS1749</name>
</gene>
<dbReference type="PANTHER" id="PTHR13417">
    <property type="entry name" value="E3 UBIQUITIN-PROTEIN LIGASE RNF146"/>
    <property type="match status" value="1"/>
</dbReference>
<dbReference type="EC" id="2.3.2.27" evidence="5"/>
<keyword evidence="10" id="KW-1185">Reference proteome</keyword>
<evidence type="ECO:0000256" key="1">
    <source>
        <dbReference type="ARBA" id="ARBA00022723"/>
    </source>
</evidence>